<accession>A0ABV8AB47</accession>
<dbReference type="InterPro" id="IPR003660">
    <property type="entry name" value="HAMP_dom"/>
</dbReference>
<comment type="caution">
    <text evidence="8">The sequence shown here is derived from an EMBL/GenBank/DDBJ whole genome shotgun (WGS) entry which is preliminary data.</text>
</comment>
<feature type="transmembrane region" description="Helical" evidence="5">
    <location>
        <begin position="354"/>
        <end position="373"/>
    </location>
</feature>
<keyword evidence="5" id="KW-0812">Transmembrane</keyword>
<evidence type="ECO:0000256" key="2">
    <source>
        <dbReference type="ARBA" id="ARBA00029447"/>
    </source>
</evidence>
<dbReference type="PROSITE" id="PS50885">
    <property type="entry name" value="HAMP"/>
    <property type="match status" value="2"/>
</dbReference>
<dbReference type="Pfam" id="PF00015">
    <property type="entry name" value="MCPsignal"/>
    <property type="match status" value="1"/>
</dbReference>
<evidence type="ECO:0000259" key="6">
    <source>
        <dbReference type="PROSITE" id="PS50111"/>
    </source>
</evidence>
<evidence type="ECO:0000313" key="8">
    <source>
        <dbReference type="EMBL" id="MFC3862714.1"/>
    </source>
</evidence>
<feature type="domain" description="Methyl-accepting transducer" evidence="6">
    <location>
        <begin position="493"/>
        <end position="729"/>
    </location>
</feature>
<comment type="similarity">
    <text evidence="2">Belongs to the methyl-accepting chemotaxis (MCP) protein family.</text>
</comment>
<dbReference type="SMART" id="SM00304">
    <property type="entry name" value="HAMP"/>
    <property type="match status" value="2"/>
</dbReference>
<name>A0ABV8AB47_9DEIO</name>
<evidence type="ECO:0000259" key="7">
    <source>
        <dbReference type="PROSITE" id="PS50885"/>
    </source>
</evidence>
<keyword evidence="1 3" id="KW-0807">Transducer</keyword>
<dbReference type="Pfam" id="PF00672">
    <property type="entry name" value="HAMP"/>
    <property type="match status" value="1"/>
</dbReference>
<sequence length="767" mass="81284">MSQDARLDPQMKDVLATGQDVSPARQQPTTSSGLLGRLSVGQKLALAGLLVGVPFALSLGSLVAQQNAQVRHLQTQLSGQKLLQPLETVMQNTLLVRLSSTRFLQGDQSATPQLEAQRQTLSTALQTLRQQAKTAGLTSLAGEVGKTQQAFDALNFSVDAMSMTPAEAQAAYTVLLRNSIRPLFDSISTASKLRVNTDNNLGEMINAVTTVLPDNLPVAAAIISGTTPTVTKLGQAGTPIDPASRQTVRQQWETSKDALDTVMGQLQRFSTYSVQDKAVMERAVADLDRASAVIFDGLQDGVITPGRLGFTAAQLQDATPAFASSLFGSYETATKVIGRELEGRVAAARQRATLLTLAALLGLALLGTLLYFITRAITQPLSRLTEASQRLSRGELDLTVPVTTRDEVGQLATSFNVAAAQLRENAERVQQERIEAQNLQNNVGEFLDVTMDIADGDLTKRGKVTGDVLGNVVDSINLMVEELAGTLRGVQNASNSVTGGSRAMLNSTAQIEQGAMTTTQEARRVAQQAQDVNTNIQEMAVVASASADTARKALQASLQGQQAVVSTLEGMQNIRGSSEAVSAGVQVLSERSEQIQEIVDSISHIASQTNLLSLHASIEAAGAGEAGTRFAVVAEEVRQLADESAAATSRIAALIAQVQAEIRELSANMAVGAQNVEQGFKVAEQAGEQLRQIGVLSEESAQLASTIAEAASEQVRGVESMGQGVQQIAQIAEQSQQSVRAGRSAAEQLQQLAQQLNQSLTRFRLPS</sequence>
<evidence type="ECO:0000256" key="5">
    <source>
        <dbReference type="SAM" id="Phobius"/>
    </source>
</evidence>
<keyword evidence="5" id="KW-0472">Membrane</keyword>
<dbReference type="Gene3D" id="1.10.287.950">
    <property type="entry name" value="Methyl-accepting chemotaxis protein"/>
    <property type="match status" value="1"/>
</dbReference>
<keyword evidence="4" id="KW-0175">Coiled coil</keyword>
<evidence type="ECO:0000313" key="9">
    <source>
        <dbReference type="Proteomes" id="UP001595748"/>
    </source>
</evidence>
<dbReference type="CDD" id="cd06225">
    <property type="entry name" value="HAMP"/>
    <property type="match status" value="1"/>
</dbReference>
<dbReference type="SMART" id="SM00283">
    <property type="entry name" value="MA"/>
    <property type="match status" value="1"/>
</dbReference>
<dbReference type="RefSeq" id="WP_380080654.1">
    <property type="nucleotide sequence ID" value="NZ_JBHRZF010000212.1"/>
</dbReference>
<feature type="coiled-coil region" evidence="4">
    <location>
        <begin position="412"/>
        <end position="442"/>
    </location>
</feature>
<feature type="domain" description="HAMP" evidence="7">
    <location>
        <begin position="437"/>
        <end position="488"/>
    </location>
</feature>
<feature type="transmembrane region" description="Helical" evidence="5">
    <location>
        <begin position="44"/>
        <end position="64"/>
    </location>
</feature>
<dbReference type="PROSITE" id="PS50111">
    <property type="entry name" value="CHEMOTAXIS_TRANSDUC_2"/>
    <property type="match status" value="1"/>
</dbReference>
<dbReference type="SUPFAM" id="SSF58104">
    <property type="entry name" value="Methyl-accepting chemotaxis protein (MCP) signaling domain"/>
    <property type="match status" value="1"/>
</dbReference>
<reference evidence="9" key="1">
    <citation type="journal article" date="2019" name="Int. J. Syst. Evol. Microbiol.">
        <title>The Global Catalogue of Microorganisms (GCM) 10K type strain sequencing project: providing services to taxonomists for standard genome sequencing and annotation.</title>
        <authorList>
            <consortium name="The Broad Institute Genomics Platform"/>
            <consortium name="The Broad Institute Genome Sequencing Center for Infectious Disease"/>
            <person name="Wu L."/>
            <person name="Ma J."/>
        </authorList>
    </citation>
    <scope>NUCLEOTIDE SEQUENCE [LARGE SCALE GENOMIC DNA]</scope>
    <source>
        <strain evidence="9">CCTCC AB 2013263</strain>
    </source>
</reference>
<dbReference type="Gene3D" id="6.10.340.10">
    <property type="match status" value="1"/>
</dbReference>
<proteinExistence type="inferred from homology"/>
<gene>
    <name evidence="8" type="ORF">ACFOPQ_18265</name>
</gene>
<dbReference type="EMBL" id="JBHRZF010000212">
    <property type="protein sequence ID" value="MFC3862714.1"/>
    <property type="molecule type" value="Genomic_DNA"/>
</dbReference>
<keyword evidence="9" id="KW-1185">Reference proteome</keyword>
<feature type="domain" description="HAMP" evidence="7">
    <location>
        <begin position="375"/>
        <end position="427"/>
    </location>
</feature>
<protein>
    <submittedName>
        <fullName evidence="8">Methyl-accepting chemotaxis protein</fullName>
    </submittedName>
</protein>
<keyword evidence="5" id="KW-1133">Transmembrane helix</keyword>
<evidence type="ECO:0000256" key="1">
    <source>
        <dbReference type="ARBA" id="ARBA00023224"/>
    </source>
</evidence>
<dbReference type="PANTHER" id="PTHR32089:SF114">
    <property type="entry name" value="METHYL-ACCEPTING CHEMOTAXIS PROTEIN MCPB"/>
    <property type="match status" value="1"/>
</dbReference>
<dbReference type="PANTHER" id="PTHR32089">
    <property type="entry name" value="METHYL-ACCEPTING CHEMOTAXIS PROTEIN MCPB"/>
    <property type="match status" value="1"/>
</dbReference>
<dbReference type="InterPro" id="IPR004089">
    <property type="entry name" value="MCPsignal_dom"/>
</dbReference>
<organism evidence="8 9">
    <name type="scientific">Deinococcus antarcticus</name>
    <dbReference type="NCBI Taxonomy" id="1298767"/>
    <lineage>
        <taxon>Bacteria</taxon>
        <taxon>Thermotogati</taxon>
        <taxon>Deinococcota</taxon>
        <taxon>Deinococci</taxon>
        <taxon>Deinococcales</taxon>
        <taxon>Deinococcaceae</taxon>
        <taxon>Deinococcus</taxon>
    </lineage>
</organism>
<evidence type="ECO:0000256" key="4">
    <source>
        <dbReference type="SAM" id="Coils"/>
    </source>
</evidence>
<evidence type="ECO:0000256" key="3">
    <source>
        <dbReference type="PROSITE-ProRule" id="PRU00284"/>
    </source>
</evidence>
<dbReference type="Proteomes" id="UP001595748">
    <property type="component" value="Unassembled WGS sequence"/>
</dbReference>